<dbReference type="InterPro" id="IPR049299">
    <property type="entry name" value="Thio2_N"/>
</dbReference>
<dbReference type="PRINTS" id="PR00421">
    <property type="entry name" value="THIOREDOXIN"/>
</dbReference>
<organism evidence="9 10">
    <name type="scientific">Devosia nanyangense</name>
    <dbReference type="NCBI Taxonomy" id="1228055"/>
    <lineage>
        <taxon>Bacteria</taxon>
        <taxon>Pseudomonadati</taxon>
        <taxon>Pseudomonadota</taxon>
        <taxon>Alphaproteobacteria</taxon>
        <taxon>Hyphomicrobiales</taxon>
        <taxon>Devosiaceae</taxon>
        <taxon>Devosia</taxon>
    </lineage>
</organism>
<evidence type="ECO:0000313" key="10">
    <source>
        <dbReference type="Proteomes" id="UP000782610"/>
    </source>
</evidence>
<dbReference type="EMBL" id="JACRAF010000018">
    <property type="protein sequence ID" value="MBI4921307.1"/>
    <property type="molecule type" value="Genomic_DNA"/>
</dbReference>
<dbReference type="NCBIfam" id="TIGR01068">
    <property type="entry name" value="thioredoxin"/>
    <property type="match status" value="1"/>
</dbReference>
<evidence type="ECO:0000256" key="2">
    <source>
        <dbReference type="ARBA" id="ARBA00022448"/>
    </source>
</evidence>
<evidence type="ECO:0000256" key="7">
    <source>
        <dbReference type="NCBIfam" id="TIGR01068"/>
    </source>
</evidence>
<comment type="similarity">
    <text evidence="1">Belongs to the thioredoxin family.</text>
</comment>
<dbReference type="GO" id="GO:0015035">
    <property type="term" value="F:protein-disulfide reductase activity"/>
    <property type="evidence" value="ECO:0007669"/>
    <property type="project" value="UniProtKB-UniRule"/>
</dbReference>
<dbReference type="Proteomes" id="UP000782610">
    <property type="component" value="Unassembled WGS sequence"/>
</dbReference>
<evidence type="ECO:0000256" key="4">
    <source>
        <dbReference type="ARBA" id="ARBA00022982"/>
    </source>
</evidence>
<comment type="caution">
    <text evidence="9">The sequence shown here is derived from an EMBL/GenBank/DDBJ whole genome shotgun (WGS) entry which is preliminary data.</text>
</comment>
<dbReference type="PROSITE" id="PS00194">
    <property type="entry name" value="THIOREDOXIN_1"/>
    <property type="match status" value="1"/>
</dbReference>
<dbReference type="NCBIfam" id="NF008229">
    <property type="entry name" value="PRK10996.1"/>
    <property type="match status" value="1"/>
</dbReference>
<dbReference type="SUPFAM" id="SSF52833">
    <property type="entry name" value="Thioredoxin-like"/>
    <property type="match status" value="1"/>
</dbReference>
<dbReference type="PANTHER" id="PTHR45663">
    <property type="entry name" value="GEO12009P1"/>
    <property type="match status" value="1"/>
</dbReference>
<dbReference type="Gene3D" id="3.40.30.10">
    <property type="entry name" value="Glutaredoxin"/>
    <property type="match status" value="1"/>
</dbReference>
<proteinExistence type="inferred from homology"/>
<dbReference type="Pfam" id="PF21352">
    <property type="entry name" value="Zn_ribbon_Thio2"/>
    <property type="match status" value="1"/>
</dbReference>
<evidence type="ECO:0000256" key="1">
    <source>
        <dbReference type="ARBA" id="ARBA00008987"/>
    </source>
</evidence>
<dbReference type="CDD" id="cd02947">
    <property type="entry name" value="TRX_family"/>
    <property type="match status" value="1"/>
</dbReference>
<gene>
    <name evidence="9" type="primary">trxC</name>
    <name evidence="9" type="ORF">HY834_06120</name>
</gene>
<evidence type="ECO:0000256" key="6">
    <source>
        <dbReference type="ARBA" id="ARBA00023284"/>
    </source>
</evidence>
<keyword evidence="2" id="KW-0813">Transport</keyword>
<dbReference type="Gene3D" id="2.30.30.380">
    <property type="entry name" value="Zn-finger domain of Sec23/24"/>
    <property type="match status" value="1"/>
</dbReference>
<keyword evidence="5" id="KW-1015">Disulfide bond</keyword>
<feature type="domain" description="Thioredoxin" evidence="8">
    <location>
        <begin position="28"/>
        <end position="145"/>
    </location>
</feature>
<dbReference type="InterPro" id="IPR017937">
    <property type="entry name" value="Thioredoxin_CS"/>
</dbReference>
<name>A0A933NYC6_9HYPH</name>
<dbReference type="Pfam" id="PF00085">
    <property type="entry name" value="Thioredoxin"/>
    <property type="match status" value="1"/>
</dbReference>
<dbReference type="GO" id="GO:0046872">
    <property type="term" value="F:metal ion binding"/>
    <property type="evidence" value="ECO:0007669"/>
    <property type="project" value="UniProtKB-KW"/>
</dbReference>
<evidence type="ECO:0000256" key="5">
    <source>
        <dbReference type="ARBA" id="ARBA00023157"/>
    </source>
</evidence>
<keyword evidence="6" id="KW-0676">Redox-active center</keyword>
<dbReference type="GO" id="GO:0045454">
    <property type="term" value="P:cell redox homeostasis"/>
    <property type="evidence" value="ECO:0007669"/>
    <property type="project" value="TreeGrafter"/>
</dbReference>
<dbReference type="GO" id="GO:0005829">
    <property type="term" value="C:cytosol"/>
    <property type="evidence" value="ECO:0007669"/>
    <property type="project" value="TreeGrafter"/>
</dbReference>
<evidence type="ECO:0000259" key="8">
    <source>
        <dbReference type="PROSITE" id="PS51352"/>
    </source>
</evidence>
<keyword evidence="3" id="KW-0479">Metal-binding</keyword>
<protein>
    <recommendedName>
        <fullName evidence="7">Thioredoxin</fullName>
    </recommendedName>
</protein>
<dbReference type="PANTHER" id="PTHR45663:SF11">
    <property type="entry name" value="GEO12009P1"/>
    <property type="match status" value="1"/>
</dbReference>
<accession>A0A933NYC6</accession>
<keyword evidence="4" id="KW-0249">Electron transport</keyword>
<evidence type="ECO:0000256" key="3">
    <source>
        <dbReference type="ARBA" id="ARBA00022723"/>
    </source>
</evidence>
<dbReference type="InterPro" id="IPR005746">
    <property type="entry name" value="Thioredoxin"/>
</dbReference>
<reference evidence="9" key="1">
    <citation type="submission" date="2020-07" db="EMBL/GenBank/DDBJ databases">
        <title>Huge and variable diversity of episymbiotic CPR bacteria and DPANN archaea in groundwater ecosystems.</title>
        <authorList>
            <person name="He C.Y."/>
            <person name="Keren R."/>
            <person name="Whittaker M."/>
            <person name="Farag I.F."/>
            <person name="Doudna J."/>
            <person name="Cate J.H.D."/>
            <person name="Banfield J.F."/>
        </authorList>
    </citation>
    <scope>NUCLEOTIDE SEQUENCE</scope>
    <source>
        <strain evidence="9">NC_groundwater_1586_Pr3_B-0.1um_66_15</strain>
    </source>
</reference>
<dbReference type="AlphaFoldDB" id="A0A933NYC6"/>
<evidence type="ECO:0000313" key="9">
    <source>
        <dbReference type="EMBL" id="MBI4921307.1"/>
    </source>
</evidence>
<dbReference type="InterPro" id="IPR013766">
    <property type="entry name" value="Thioredoxin_domain"/>
</dbReference>
<dbReference type="PROSITE" id="PS51352">
    <property type="entry name" value="THIOREDOXIN_2"/>
    <property type="match status" value="1"/>
</dbReference>
<sequence length="148" mass="15643">MNVEHRVVCVGCGAINRLPAERDAAVAKCGGCGAPLFAGKPADVEGASFERQISKSTLPIVVDVWAPWCGPCRAMAPEYEKAATAIEPHARFLKLNSDAEQAIAARLGIRGIPTMLLFKDGKELGRVSGAMSAAQIGRWVGQQLKAEA</sequence>
<dbReference type="InterPro" id="IPR036249">
    <property type="entry name" value="Thioredoxin-like_sf"/>
</dbReference>